<dbReference type="EMBL" id="JAFICZ010000001">
    <property type="protein sequence ID" value="MBP1293186.1"/>
    <property type="molecule type" value="Genomic_DNA"/>
</dbReference>
<proteinExistence type="predicted"/>
<organism evidence="1 2">
    <name type="scientific">Bradyrhizobium elkanii</name>
    <dbReference type="NCBI Taxonomy" id="29448"/>
    <lineage>
        <taxon>Bacteria</taxon>
        <taxon>Pseudomonadati</taxon>
        <taxon>Pseudomonadota</taxon>
        <taxon>Alphaproteobacteria</taxon>
        <taxon>Hyphomicrobiales</taxon>
        <taxon>Nitrobacteraceae</taxon>
        <taxon>Bradyrhizobium</taxon>
    </lineage>
</organism>
<protein>
    <submittedName>
        <fullName evidence="1">Uncharacterized protein</fullName>
    </submittedName>
</protein>
<evidence type="ECO:0000313" key="1">
    <source>
        <dbReference type="EMBL" id="MBP1293186.1"/>
    </source>
</evidence>
<reference evidence="1" key="1">
    <citation type="submission" date="2021-02" db="EMBL/GenBank/DDBJ databases">
        <title>Genomic Encyclopedia of Type Strains, Phase IV (KMG-V): Genome sequencing to study the core and pangenomes of soil and plant-associated prokaryotes.</title>
        <authorList>
            <person name="Whitman W."/>
        </authorList>
    </citation>
    <scope>NUCLEOTIDE SEQUENCE</scope>
    <source>
        <strain evidence="1">USDA 406</strain>
    </source>
</reference>
<comment type="caution">
    <text evidence="1">The sequence shown here is derived from an EMBL/GenBank/DDBJ whole genome shotgun (WGS) entry which is preliminary data.</text>
</comment>
<dbReference type="eggNOG" id="ENOG5030WRP">
    <property type="taxonomic scope" value="Bacteria"/>
</dbReference>
<accession>A0A1E3EC43</accession>
<evidence type="ECO:0000313" key="2">
    <source>
        <dbReference type="Proteomes" id="UP000673383"/>
    </source>
</evidence>
<gene>
    <name evidence="1" type="ORF">JOH49_002939</name>
</gene>
<dbReference type="OrthoDB" id="8247224at2"/>
<sequence>MTGPELKKLREHLGEALGRELTAADMAKLCGLSAAGGAEKLRRWEVTGPTPKVAALLRVLAMASERYPILEKFDVFDRHDVPVKDRAARRQAFREQMRDDVRKRLA</sequence>
<dbReference type="Proteomes" id="UP000673383">
    <property type="component" value="Unassembled WGS sequence"/>
</dbReference>
<dbReference type="AlphaFoldDB" id="A0A1E3EC43"/>
<dbReference type="RefSeq" id="WP_069280269.1">
    <property type="nucleotide sequence ID" value="NZ_JAFICZ010000001.1"/>
</dbReference>
<name>A0A1E3EC43_BRAEL</name>